<evidence type="ECO:0000256" key="1">
    <source>
        <dbReference type="SAM" id="MobiDB-lite"/>
    </source>
</evidence>
<accession>A0AAD7YCX3</accession>
<keyword evidence="3" id="KW-1185">Reference proteome</keyword>
<name>A0AAD7YCX3_MYTSE</name>
<evidence type="ECO:0000313" key="3">
    <source>
        <dbReference type="Proteomes" id="UP001231518"/>
    </source>
</evidence>
<evidence type="ECO:0000313" key="2">
    <source>
        <dbReference type="EMBL" id="KAJ8710288.1"/>
    </source>
</evidence>
<feature type="region of interest" description="Disordered" evidence="1">
    <location>
        <begin position="1"/>
        <end position="32"/>
    </location>
</feature>
<dbReference type="Proteomes" id="UP001231518">
    <property type="component" value="Chromosome 23"/>
</dbReference>
<reference evidence="2" key="1">
    <citation type="submission" date="2023-03" db="EMBL/GenBank/DDBJ databases">
        <title>Chromosome-level genomes of two armyworms, Mythimna separata and Mythimna loreyi, provide insights into the biosynthesis and reception of sex pheromones.</title>
        <authorList>
            <person name="Zhao H."/>
        </authorList>
    </citation>
    <scope>NUCLEOTIDE SEQUENCE</scope>
    <source>
        <strain evidence="2">BeijingLab</strain>
        <tissue evidence="2">Pupa</tissue>
    </source>
</reference>
<organism evidence="2 3">
    <name type="scientific">Mythimna separata</name>
    <name type="common">Oriental armyworm</name>
    <name type="synonym">Pseudaletia separata</name>
    <dbReference type="NCBI Taxonomy" id="271217"/>
    <lineage>
        <taxon>Eukaryota</taxon>
        <taxon>Metazoa</taxon>
        <taxon>Ecdysozoa</taxon>
        <taxon>Arthropoda</taxon>
        <taxon>Hexapoda</taxon>
        <taxon>Insecta</taxon>
        <taxon>Pterygota</taxon>
        <taxon>Neoptera</taxon>
        <taxon>Endopterygota</taxon>
        <taxon>Lepidoptera</taxon>
        <taxon>Glossata</taxon>
        <taxon>Ditrysia</taxon>
        <taxon>Noctuoidea</taxon>
        <taxon>Noctuidae</taxon>
        <taxon>Noctuinae</taxon>
        <taxon>Hadenini</taxon>
        <taxon>Mythimna</taxon>
    </lineage>
</organism>
<feature type="compositionally biased region" description="Low complexity" evidence="1">
    <location>
        <begin position="1"/>
        <end position="13"/>
    </location>
</feature>
<protein>
    <submittedName>
        <fullName evidence="2">Uncharacterized protein</fullName>
    </submittedName>
</protein>
<sequence>MNEDVASAASVSSEPDLAGTDREENEFEDPTFEGVETRRKCLTYNLTTSPEREICTVGAEYIIRCRICICPYMGNINNFCRPMPPQRYCEQAFPSYNYVPMGRRTNNETATLNMTDIEYPIEIKLPHNHTIYRCEKPGNLTDECFICECEPNRTLIEEHCFKSDSDACTDATPTFIKAGDRPIAFKNYSDLIQI</sequence>
<dbReference type="AlphaFoldDB" id="A0AAD7YCX3"/>
<comment type="caution">
    <text evidence="2">The sequence shown here is derived from an EMBL/GenBank/DDBJ whole genome shotgun (WGS) entry which is preliminary data.</text>
</comment>
<dbReference type="EMBL" id="JARGEI010000023">
    <property type="protein sequence ID" value="KAJ8710288.1"/>
    <property type="molecule type" value="Genomic_DNA"/>
</dbReference>
<gene>
    <name evidence="2" type="ORF">PYW07_009654</name>
</gene>
<proteinExistence type="predicted"/>